<organism evidence="2 3">
    <name type="scientific">Denitrobaculum tricleocarpae</name>
    <dbReference type="NCBI Taxonomy" id="2591009"/>
    <lineage>
        <taxon>Bacteria</taxon>
        <taxon>Pseudomonadati</taxon>
        <taxon>Pseudomonadota</taxon>
        <taxon>Alphaproteobacteria</taxon>
        <taxon>Rhodospirillales</taxon>
        <taxon>Rhodospirillaceae</taxon>
        <taxon>Denitrobaculum</taxon>
    </lineage>
</organism>
<comment type="caution">
    <text evidence="2">The sequence shown here is derived from an EMBL/GenBank/DDBJ whole genome shotgun (WGS) entry which is preliminary data.</text>
</comment>
<feature type="transmembrane region" description="Helical" evidence="1">
    <location>
        <begin position="26"/>
        <end position="46"/>
    </location>
</feature>
<evidence type="ECO:0000256" key="1">
    <source>
        <dbReference type="SAM" id="Phobius"/>
    </source>
</evidence>
<keyword evidence="1" id="KW-1133">Transmembrane helix</keyword>
<evidence type="ECO:0008006" key="4">
    <source>
        <dbReference type="Google" id="ProtNLM"/>
    </source>
</evidence>
<accession>A0A545TU15</accession>
<dbReference type="AlphaFoldDB" id="A0A545TU15"/>
<gene>
    <name evidence="2" type="ORF">FKG95_11165</name>
</gene>
<evidence type="ECO:0000313" key="2">
    <source>
        <dbReference type="EMBL" id="TQV80709.1"/>
    </source>
</evidence>
<evidence type="ECO:0000313" key="3">
    <source>
        <dbReference type="Proteomes" id="UP000315252"/>
    </source>
</evidence>
<keyword evidence="1" id="KW-0812">Transmembrane</keyword>
<sequence length="74" mass="8161">MPALALYSFWFSFVRRITGPTLDAGYSKAVAFLSFTPLVNVVYILVLPFAPTREGYIAGEPPAEDVKSWTPGHL</sequence>
<dbReference type="EMBL" id="VHSH01000003">
    <property type="protein sequence ID" value="TQV80709.1"/>
    <property type="molecule type" value="Genomic_DNA"/>
</dbReference>
<dbReference type="Proteomes" id="UP000315252">
    <property type="component" value="Unassembled WGS sequence"/>
</dbReference>
<dbReference type="RefSeq" id="WP_142896423.1">
    <property type="nucleotide sequence ID" value="NZ_ML660054.1"/>
</dbReference>
<name>A0A545TU15_9PROT</name>
<protein>
    <recommendedName>
        <fullName evidence="4">DUF805 domain-containing protein</fullName>
    </recommendedName>
</protein>
<keyword evidence="3" id="KW-1185">Reference proteome</keyword>
<keyword evidence="1" id="KW-0472">Membrane</keyword>
<proteinExistence type="predicted"/>
<reference evidence="2 3" key="1">
    <citation type="submission" date="2019-06" db="EMBL/GenBank/DDBJ databases">
        <title>Whole genome sequence for Rhodospirillaceae sp. R148.</title>
        <authorList>
            <person name="Wang G."/>
        </authorList>
    </citation>
    <scope>NUCLEOTIDE SEQUENCE [LARGE SCALE GENOMIC DNA]</scope>
    <source>
        <strain evidence="2 3">R148</strain>
    </source>
</reference>